<reference evidence="2 3" key="1">
    <citation type="submission" date="2019-01" db="EMBL/GenBank/DDBJ databases">
        <title>Geovibrio thiophilus DSM 11263, complete genome.</title>
        <authorList>
            <person name="Spring S."/>
            <person name="Bunk B."/>
            <person name="Sproer C."/>
        </authorList>
    </citation>
    <scope>NUCLEOTIDE SEQUENCE [LARGE SCALE GENOMIC DNA]</scope>
    <source>
        <strain evidence="2 3">DSM 11263</strain>
    </source>
</reference>
<dbReference type="InterPro" id="IPR029039">
    <property type="entry name" value="Flavoprotein-like_sf"/>
</dbReference>
<dbReference type="GO" id="GO:0010181">
    <property type="term" value="F:FMN binding"/>
    <property type="evidence" value="ECO:0007669"/>
    <property type="project" value="InterPro"/>
</dbReference>
<dbReference type="PANTHER" id="PTHR39201:SF1">
    <property type="entry name" value="FLAVODOXIN-LIKE DOMAIN-CONTAINING PROTEIN"/>
    <property type="match status" value="1"/>
</dbReference>
<evidence type="ECO:0000313" key="3">
    <source>
        <dbReference type="Proteomes" id="UP000287502"/>
    </source>
</evidence>
<dbReference type="Pfam" id="PF12682">
    <property type="entry name" value="Flavodoxin_4"/>
    <property type="match status" value="1"/>
</dbReference>
<gene>
    <name evidence="2" type="ORF">EP073_04320</name>
</gene>
<feature type="domain" description="Flavodoxin-like" evidence="1">
    <location>
        <begin position="55"/>
        <end position="208"/>
    </location>
</feature>
<keyword evidence="3" id="KW-1185">Reference proteome</keyword>
<dbReference type="EMBL" id="CP035108">
    <property type="protein sequence ID" value="QAR32660.1"/>
    <property type="molecule type" value="Genomic_DNA"/>
</dbReference>
<organism evidence="2 3">
    <name type="scientific">Geovibrio thiophilus</name>
    <dbReference type="NCBI Taxonomy" id="139438"/>
    <lineage>
        <taxon>Bacteria</taxon>
        <taxon>Pseudomonadati</taxon>
        <taxon>Deferribacterota</taxon>
        <taxon>Deferribacteres</taxon>
        <taxon>Deferribacterales</taxon>
        <taxon>Geovibrionaceae</taxon>
        <taxon>Geovibrio</taxon>
    </lineage>
</organism>
<dbReference type="Proteomes" id="UP000287502">
    <property type="component" value="Chromosome"/>
</dbReference>
<evidence type="ECO:0000259" key="1">
    <source>
        <dbReference type="PROSITE" id="PS50902"/>
    </source>
</evidence>
<dbReference type="PROSITE" id="PS50902">
    <property type="entry name" value="FLAVODOXIN_LIKE"/>
    <property type="match status" value="1"/>
</dbReference>
<dbReference type="PANTHER" id="PTHR39201">
    <property type="entry name" value="EXPORTED PROTEIN-RELATED"/>
    <property type="match status" value="1"/>
</dbReference>
<dbReference type="Gene3D" id="3.40.50.360">
    <property type="match status" value="1"/>
</dbReference>
<accession>A0A3R5UUA5</accession>
<name>A0A3R5UUA5_9BACT</name>
<sequence length="211" mass="23203">MRTRLKGTSLKPFKLTRRKFIVLLTGSILIPAFDINGSQASAEAAENELASGSRILVAYFSRSGNTRVVAGQIKRALNADLFEILPKNPYPEDYNETVEQALQEKISGYRPPLKTLVPDIDSYDTVLLGFPVWGGSPPAVIRTFLSEHNLSGKKLRPFIVYGKYGTGSSVAVLSEHAPKATLLSGFSMQGEQEKDTLAQVSDWLKKEKIDS</sequence>
<dbReference type="KEGG" id="gtl:EP073_04320"/>
<evidence type="ECO:0000313" key="2">
    <source>
        <dbReference type="EMBL" id="QAR32660.1"/>
    </source>
</evidence>
<dbReference type="InterPro" id="IPR008254">
    <property type="entry name" value="Flavodoxin/NO_synth"/>
</dbReference>
<dbReference type="AlphaFoldDB" id="A0A3R5UUA5"/>
<dbReference type="RefSeq" id="WP_128465947.1">
    <property type="nucleotide sequence ID" value="NZ_CP035108.1"/>
</dbReference>
<dbReference type="SUPFAM" id="SSF52218">
    <property type="entry name" value="Flavoproteins"/>
    <property type="match status" value="1"/>
</dbReference>
<dbReference type="OrthoDB" id="9806505at2"/>
<protein>
    <submittedName>
        <fullName evidence="2">Flavodoxin</fullName>
    </submittedName>
</protein>
<proteinExistence type="predicted"/>